<dbReference type="CDD" id="cd06089">
    <property type="entry name" value="KOW_RPL26"/>
    <property type="match status" value="1"/>
</dbReference>
<reference evidence="5" key="1">
    <citation type="journal article" date="2014" name="Front. Microbiol.">
        <title>High frequency of phylogenetically diverse reductive dehalogenase-homologous genes in deep subseafloor sedimentary metagenomes.</title>
        <authorList>
            <person name="Kawai M."/>
            <person name="Futagami T."/>
            <person name="Toyoda A."/>
            <person name="Takaki Y."/>
            <person name="Nishi S."/>
            <person name="Hori S."/>
            <person name="Arai W."/>
            <person name="Tsubouchi T."/>
            <person name="Morono Y."/>
            <person name="Uchiyama I."/>
            <person name="Ito T."/>
            <person name="Fujiyama A."/>
            <person name="Inagaki F."/>
            <person name="Takami H."/>
        </authorList>
    </citation>
    <scope>NUCLEOTIDE SEQUENCE</scope>
    <source>
        <strain evidence="5">Expedition CK06-06</strain>
    </source>
</reference>
<accession>X0V0N8</accession>
<keyword evidence="3" id="KW-0687">Ribonucleoprotein</keyword>
<dbReference type="InterPro" id="IPR057264">
    <property type="entry name" value="Ribosomal_uL24_C"/>
</dbReference>
<evidence type="ECO:0000313" key="5">
    <source>
        <dbReference type="EMBL" id="GAF94225.1"/>
    </source>
</evidence>
<dbReference type="SUPFAM" id="SSF50104">
    <property type="entry name" value="Translation proteins SH3-like domain"/>
    <property type="match status" value="1"/>
</dbReference>
<dbReference type="GO" id="GO:0005840">
    <property type="term" value="C:ribosome"/>
    <property type="evidence" value="ECO:0007669"/>
    <property type="project" value="UniProtKB-KW"/>
</dbReference>
<dbReference type="GO" id="GO:1990904">
    <property type="term" value="C:ribonucleoprotein complex"/>
    <property type="evidence" value="ECO:0007669"/>
    <property type="project" value="UniProtKB-KW"/>
</dbReference>
<proteinExistence type="inferred from homology"/>
<dbReference type="InterPro" id="IPR041988">
    <property type="entry name" value="Ribosomal_uL24_KOW"/>
</dbReference>
<comment type="similarity">
    <text evidence="1">Belongs to the universal ribosomal protein uL24 family.</text>
</comment>
<dbReference type="EMBL" id="BARS01018415">
    <property type="protein sequence ID" value="GAF94225.1"/>
    <property type="molecule type" value="Genomic_DNA"/>
</dbReference>
<evidence type="ECO:0000256" key="3">
    <source>
        <dbReference type="ARBA" id="ARBA00023274"/>
    </source>
</evidence>
<dbReference type="AlphaFoldDB" id="X0V0N8"/>
<dbReference type="Pfam" id="PF00467">
    <property type="entry name" value="KOW"/>
    <property type="match status" value="1"/>
</dbReference>
<evidence type="ECO:0000256" key="1">
    <source>
        <dbReference type="ARBA" id="ARBA00010618"/>
    </source>
</evidence>
<organism evidence="5">
    <name type="scientific">marine sediment metagenome</name>
    <dbReference type="NCBI Taxonomy" id="412755"/>
    <lineage>
        <taxon>unclassified sequences</taxon>
        <taxon>metagenomes</taxon>
        <taxon>ecological metagenomes</taxon>
    </lineage>
</organism>
<dbReference type="GO" id="GO:0003735">
    <property type="term" value="F:structural constituent of ribosome"/>
    <property type="evidence" value="ECO:0007669"/>
    <property type="project" value="InterPro"/>
</dbReference>
<evidence type="ECO:0000259" key="4">
    <source>
        <dbReference type="SMART" id="SM00739"/>
    </source>
</evidence>
<keyword evidence="2" id="KW-0689">Ribosomal protein</keyword>
<dbReference type="Gene3D" id="2.30.30.30">
    <property type="match status" value="1"/>
</dbReference>
<comment type="caution">
    <text evidence="5">The sequence shown here is derived from an EMBL/GenBank/DDBJ whole genome shotgun (WGS) entry which is preliminary data.</text>
</comment>
<sequence length="104" mass="11689">MKFKIGDTVKITAGKDKGREGKIQKVFPKSNKVLVEGINIYKKHLKGKEGVKSGIYELSRPLPTANIALICPSCKKQTRIGYRVSKTQKSRICRKCKKAIEVKK</sequence>
<protein>
    <recommendedName>
        <fullName evidence="4">KOW domain-containing protein</fullName>
    </recommendedName>
</protein>
<feature type="domain" description="KOW" evidence="4">
    <location>
        <begin position="2"/>
        <end position="29"/>
    </location>
</feature>
<dbReference type="HAMAP" id="MF_01326_B">
    <property type="entry name" value="Ribosomal_uL24_B"/>
    <property type="match status" value="1"/>
</dbReference>
<gene>
    <name evidence="5" type="ORF">S01H1_29966</name>
</gene>
<evidence type="ECO:0000256" key="2">
    <source>
        <dbReference type="ARBA" id="ARBA00022980"/>
    </source>
</evidence>
<dbReference type="InterPro" id="IPR005824">
    <property type="entry name" value="KOW"/>
</dbReference>
<dbReference type="GO" id="GO:0006412">
    <property type="term" value="P:translation"/>
    <property type="evidence" value="ECO:0007669"/>
    <property type="project" value="InterPro"/>
</dbReference>
<dbReference type="InterPro" id="IPR014722">
    <property type="entry name" value="Rib_uL2_dom2"/>
</dbReference>
<dbReference type="InterPro" id="IPR003256">
    <property type="entry name" value="Ribosomal_uL24"/>
</dbReference>
<dbReference type="NCBIfam" id="TIGR01079">
    <property type="entry name" value="rplX_bact"/>
    <property type="match status" value="1"/>
</dbReference>
<dbReference type="PANTHER" id="PTHR12903">
    <property type="entry name" value="MITOCHONDRIAL RIBOSOMAL PROTEIN L24"/>
    <property type="match status" value="1"/>
</dbReference>
<name>X0V0N8_9ZZZZ</name>
<dbReference type="Pfam" id="PF17136">
    <property type="entry name" value="ribosomal_L24"/>
    <property type="match status" value="1"/>
</dbReference>
<dbReference type="InterPro" id="IPR008991">
    <property type="entry name" value="Translation_prot_SH3-like_sf"/>
</dbReference>
<dbReference type="SMART" id="SM00739">
    <property type="entry name" value="KOW"/>
    <property type="match status" value="1"/>
</dbReference>
<dbReference type="GO" id="GO:0003723">
    <property type="term" value="F:RNA binding"/>
    <property type="evidence" value="ECO:0007669"/>
    <property type="project" value="InterPro"/>
</dbReference>